<keyword evidence="1" id="KW-0472">Membrane</keyword>
<keyword evidence="1" id="KW-1133">Transmembrane helix</keyword>
<keyword evidence="1" id="KW-0812">Transmembrane</keyword>
<dbReference type="EMBL" id="AB924573">
    <property type="protein sequence ID" value="BAT23652.1"/>
    <property type="molecule type" value="Genomic_DNA"/>
</dbReference>
<feature type="transmembrane region" description="Helical" evidence="1">
    <location>
        <begin position="218"/>
        <end position="234"/>
    </location>
</feature>
<dbReference type="AlphaFoldDB" id="A0A0P0YQX1"/>
<evidence type="ECO:0000313" key="2">
    <source>
        <dbReference type="EMBL" id="BAT23652.1"/>
    </source>
</evidence>
<sequence>MIKFKIKIDELAWFTFHIFIFVKAFTGPLTLYLAYIRFAPIALMLVLVGYKLCILIPKKLSYILLMIFLSIYVLIGMNNNSLISSVFGLYIFIPFLFAFLYSTELYQRIFTNNFKLNLFYFLSCAIGIFYVNQFGAEWIGAEQEIAGVTKVVSRDWISNGMMRNPGFTGTSVSSATLIIITCTFLGYTFLEKRRFISLLGIFVLSAYLIYLTTTKTTMVTLGFVFILIFCSSFLTKYIVKIIFLLLTLFSYYCMFNISNVSTGMLTNTMLIRMYQTWPNAMLLLETPMQYFFGKGFGSIGVPTYYFTPALANSADNMYVYLYVIFGVFSVLFSFFFIMKFLSFGLSLSKSTKQFLIMSLVILTGGITSNLFEASFYSVYGGVIIGMIFSEKKERDLKLNSESQ</sequence>
<protein>
    <recommendedName>
        <fullName evidence="3">O-antigen and lipid-linked capsular repeat unit polymerase</fullName>
    </recommendedName>
</protein>
<feature type="transmembrane region" description="Helical" evidence="1">
    <location>
        <begin position="171"/>
        <end position="190"/>
    </location>
</feature>
<reference evidence="2" key="2">
    <citation type="journal article" date="2015" name="Sci. Rep.">
        <title>Genetic analysis of capsular polysaccharide synthesis gene clusters in 79 capsular types of Klebsiella spp.</title>
        <authorList>
            <person name="Pan Y.J."/>
            <person name="Lin T.L."/>
            <person name="Chen C.T."/>
            <person name="Chen Y.Y."/>
            <person name="Hsieh P.F."/>
            <person name="Hsu C.R."/>
            <person name="Wu M.C."/>
            <person name="Wang J.T."/>
        </authorList>
    </citation>
    <scope>NUCLEOTIDE SEQUENCE</scope>
    <source>
        <strain evidence="2">7444</strain>
    </source>
</reference>
<feature type="transmembrane region" description="Helical" evidence="1">
    <location>
        <begin position="35"/>
        <end position="53"/>
    </location>
</feature>
<proteinExistence type="predicted"/>
<reference evidence="2" key="1">
    <citation type="submission" date="2014-04" db="EMBL/GenBank/DDBJ databases">
        <authorList>
            <person name="Harrison E."/>
        </authorList>
    </citation>
    <scope>NUCLEOTIDE SEQUENCE</scope>
    <source>
        <strain evidence="2">7444</strain>
    </source>
</reference>
<organism evidence="2">
    <name type="scientific">Klebsiella sp. 7444</name>
    <dbReference type="NCBI Taxonomy" id="1497812"/>
    <lineage>
        <taxon>Bacteria</taxon>
        <taxon>Pseudomonadati</taxon>
        <taxon>Pseudomonadota</taxon>
        <taxon>Gammaproteobacteria</taxon>
        <taxon>Enterobacterales</taxon>
        <taxon>Enterobacteriaceae</taxon>
        <taxon>Klebsiella/Raoultella group</taxon>
        <taxon>Klebsiella</taxon>
    </lineage>
</organism>
<feature type="transmembrane region" description="Helical" evidence="1">
    <location>
        <begin position="317"/>
        <end position="338"/>
    </location>
</feature>
<name>A0A0P0YQX1_9ENTR</name>
<feature type="transmembrane region" description="Helical" evidence="1">
    <location>
        <begin position="241"/>
        <end position="260"/>
    </location>
</feature>
<feature type="transmembrane region" description="Helical" evidence="1">
    <location>
        <begin position="114"/>
        <end position="131"/>
    </location>
</feature>
<feature type="transmembrane region" description="Helical" evidence="1">
    <location>
        <begin position="60"/>
        <end position="77"/>
    </location>
</feature>
<feature type="transmembrane region" description="Helical" evidence="1">
    <location>
        <begin position="83"/>
        <end position="102"/>
    </location>
</feature>
<gene>
    <name evidence="2" type="primary">wzy</name>
</gene>
<evidence type="ECO:0000256" key="1">
    <source>
        <dbReference type="SAM" id="Phobius"/>
    </source>
</evidence>
<feature type="transmembrane region" description="Helical" evidence="1">
    <location>
        <begin position="195"/>
        <end position="212"/>
    </location>
</feature>
<evidence type="ECO:0008006" key="3">
    <source>
        <dbReference type="Google" id="ProtNLM"/>
    </source>
</evidence>
<accession>A0A0P0YQX1</accession>
<feature type="transmembrane region" description="Helical" evidence="1">
    <location>
        <begin position="350"/>
        <end position="367"/>
    </location>
</feature>
<feature type="transmembrane region" description="Helical" evidence="1">
    <location>
        <begin position="12"/>
        <end position="29"/>
    </location>
</feature>